<evidence type="ECO:0000313" key="6">
    <source>
        <dbReference type="Proteomes" id="UP000828390"/>
    </source>
</evidence>
<dbReference type="AlphaFoldDB" id="A0A9D4MXF7"/>
<dbReference type="Pfam" id="PF02883">
    <property type="entry name" value="Alpha_adaptinC2"/>
    <property type="match status" value="1"/>
</dbReference>
<keyword evidence="1" id="KW-0813">Transport</keyword>
<sequence length="77" mass="8466">MLGGLGDIFGMPQTQSYVPPQEVWLPAAKGKGLEITGTFARKNNTIHMELTFTNKAMQPMSGFAIQFNKNRYGGVKC</sequence>
<gene>
    <name evidence="4" type="ORF">DPMN_007483</name>
    <name evidence="5" type="ORF">DPMN_007521</name>
</gene>
<feature type="domain" description="Clathrin adaptor alpha/beta/gamma-adaptin appendage Ig-like subdomain" evidence="3">
    <location>
        <begin position="22"/>
        <end position="73"/>
    </location>
</feature>
<dbReference type="InterPro" id="IPR008152">
    <property type="entry name" value="Clathrin_a/b/g-adaptin_app_Ig"/>
</dbReference>
<keyword evidence="6" id="KW-1185">Reference proteome</keyword>
<comment type="caution">
    <text evidence="4">The sequence shown here is derived from an EMBL/GenBank/DDBJ whole genome shotgun (WGS) entry which is preliminary data.</text>
</comment>
<accession>A0A9D4MXF7</accession>
<evidence type="ECO:0000259" key="3">
    <source>
        <dbReference type="Pfam" id="PF02883"/>
    </source>
</evidence>
<dbReference type="EMBL" id="JAIWYP010000001">
    <property type="protein sequence ID" value="KAH3883561.1"/>
    <property type="molecule type" value="Genomic_DNA"/>
</dbReference>
<dbReference type="SUPFAM" id="SSF49348">
    <property type="entry name" value="Clathrin adaptor appendage domain"/>
    <property type="match status" value="1"/>
</dbReference>
<dbReference type="GO" id="GO:0016192">
    <property type="term" value="P:vesicle-mediated transport"/>
    <property type="evidence" value="ECO:0007669"/>
    <property type="project" value="InterPro"/>
</dbReference>
<evidence type="ECO:0000313" key="4">
    <source>
        <dbReference type="EMBL" id="KAH3883524.1"/>
    </source>
</evidence>
<reference evidence="4" key="1">
    <citation type="journal article" date="2019" name="bioRxiv">
        <title>The Genome of the Zebra Mussel, Dreissena polymorpha: A Resource for Invasive Species Research.</title>
        <authorList>
            <person name="McCartney M.A."/>
            <person name="Auch B."/>
            <person name="Kono T."/>
            <person name="Mallez S."/>
            <person name="Zhang Y."/>
            <person name="Obille A."/>
            <person name="Becker A."/>
            <person name="Abrahante J.E."/>
            <person name="Garbe J."/>
            <person name="Badalamenti J.P."/>
            <person name="Herman A."/>
            <person name="Mangelson H."/>
            <person name="Liachko I."/>
            <person name="Sullivan S."/>
            <person name="Sone E.D."/>
            <person name="Koren S."/>
            <person name="Silverstein K.A.T."/>
            <person name="Beckman K.B."/>
            <person name="Gohl D.M."/>
        </authorList>
    </citation>
    <scope>NUCLEOTIDE SEQUENCE</scope>
    <source>
        <strain evidence="4">Duluth1</strain>
        <tissue evidence="4">Whole animal</tissue>
    </source>
</reference>
<name>A0A9D4MXF7_DREPO</name>
<dbReference type="Gene3D" id="2.60.40.1150">
    <property type="match status" value="1"/>
</dbReference>
<dbReference type="InterPro" id="IPR013037">
    <property type="entry name" value="Clathrin_b-adaptin_app_Ig-like"/>
</dbReference>
<protein>
    <recommendedName>
        <fullName evidence="3">Clathrin adaptor alpha/beta/gamma-adaptin appendage Ig-like subdomain domain-containing protein</fullName>
    </recommendedName>
</protein>
<dbReference type="GO" id="GO:0006886">
    <property type="term" value="P:intracellular protein transport"/>
    <property type="evidence" value="ECO:0007669"/>
    <property type="project" value="InterPro"/>
</dbReference>
<keyword evidence="2" id="KW-0653">Protein transport</keyword>
<evidence type="ECO:0000256" key="2">
    <source>
        <dbReference type="ARBA" id="ARBA00022927"/>
    </source>
</evidence>
<dbReference type="Proteomes" id="UP000828390">
    <property type="component" value="Unassembled WGS sequence"/>
</dbReference>
<proteinExistence type="predicted"/>
<reference evidence="4" key="2">
    <citation type="submission" date="2020-11" db="EMBL/GenBank/DDBJ databases">
        <authorList>
            <person name="McCartney M.A."/>
            <person name="Auch B."/>
            <person name="Kono T."/>
            <person name="Mallez S."/>
            <person name="Becker A."/>
            <person name="Gohl D.M."/>
            <person name="Silverstein K.A.T."/>
            <person name="Koren S."/>
            <person name="Bechman K.B."/>
            <person name="Herman A."/>
            <person name="Abrahante J.E."/>
            <person name="Garbe J."/>
        </authorList>
    </citation>
    <scope>NUCLEOTIDE SEQUENCE</scope>
    <source>
        <strain evidence="4">Duluth1</strain>
        <tissue evidence="4">Whole animal</tissue>
    </source>
</reference>
<dbReference type="EMBL" id="JAIWYP010000001">
    <property type="protein sequence ID" value="KAH3883524.1"/>
    <property type="molecule type" value="Genomic_DNA"/>
</dbReference>
<organism evidence="4 6">
    <name type="scientific">Dreissena polymorpha</name>
    <name type="common">Zebra mussel</name>
    <name type="synonym">Mytilus polymorpha</name>
    <dbReference type="NCBI Taxonomy" id="45954"/>
    <lineage>
        <taxon>Eukaryota</taxon>
        <taxon>Metazoa</taxon>
        <taxon>Spiralia</taxon>
        <taxon>Lophotrochozoa</taxon>
        <taxon>Mollusca</taxon>
        <taxon>Bivalvia</taxon>
        <taxon>Autobranchia</taxon>
        <taxon>Heteroconchia</taxon>
        <taxon>Euheterodonta</taxon>
        <taxon>Imparidentia</taxon>
        <taxon>Neoheterodontei</taxon>
        <taxon>Myida</taxon>
        <taxon>Dreissenoidea</taxon>
        <taxon>Dreissenidae</taxon>
        <taxon>Dreissena</taxon>
    </lineage>
</organism>
<dbReference type="InterPro" id="IPR013041">
    <property type="entry name" value="Clathrin_app_Ig-like_sf"/>
</dbReference>
<evidence type="ECO:0000256" key="1">
    <source>
        <dbReference type="ARBA" id="ARBA00022448"/>
    </source>
</evidence>
<evidence type="ECO:0000313" key="5">
    <source>
        <dbReference type="EMBL" id="KAH3883561.1"/>
    </source>
</evidence>